<comment type="caution">
    <text evidence="1">The sequence shown here is derived from an EMBL/GenBank/DDBJ whole genome shotgun (WGS) entry which is preliminary data.</text>
</comment>
<sequence>MRTVQGRIARLKAPINTKEKGTSAGHLFIVTDSTFANTVAPVSIQKH</sequence>
<accession>A0A1B7I4L2</accession>
<proteinExistence type="predicted"/>
<dbReference type="Proteomes" id="UP000078504">
    <property type="component" value="Unassembled WGS sequence"/>
</dbReference>
<protein>
    <submittedName>
        <fullName evidence="1">Uncharacterized protein</fullName>
    </submittedName>
</protein>
<evidence type="ECO:0000313" key="1">
    <source>
        <dbReference type="EMBL" id="OAT23300.1"/>
    </source>
</evidence>
<reference evidence="1 2" key="1">
    <citation type="submission" date="2016-04" db="EMBL/GenBank/DDBJ databases">
        <title>ATOL: Assembling a taxonomically balanced genome-scale reconstruction of the evolutionary history of the Enterobacteriaceae.</title>
        <authorList>
            <person name="Plunkett G.III."/>
            <person name="Neeno-Eckwall E.C."/>
            <person name="Glasner J.D."/>
            <person name="Perna N.T."/>
        </authorList>
    </citation>
    <scope>NUCLEOTIDE SEQUENCE [LARGE SCALE GENOMIC DNA]</scope>
    <source>
        <strain evidence="1 2">ATCC 51604</strain>
    </source>
</reference>
<dbReference type="PATRIC" id="fig|1354253.4.peg.797"/>
<dbReference type="EMBL" id="LXEP01000006">
    <property type="protein sequence ID" value="OAT23300.1"/>
    <property type="molecule type" value="Genomic_DNA"/>
</dbReference>
<organism evidence="1 2">
    <name type="scientific">Buttiauxella gaviniae ATCC 51604</name>
    <dbReference type="NCBI Taxonomy" id="1354253"/>
    <lineage>
        <taxon>Bacteria</taxon>
        <taxon>Pseudomonadati</taxon>
        <taxon>Pseudomonadota</taxon>
        <taxon>Gammaproteobacteria</taxon>
        <taxon>Enterobacterales</taxon>
        <taxon>Enterobacteriaceae</taxon>
        <taxon>Buttiauxella</taxon>
    </lineage>
</organism>
<dbReference type="AlphaFoldDB" id="A0A1B7I4L2"/>
<gene>
    <name evidence="1" type="ORF">M977_00775</name>
</gene>
<name>A0A1B7I4L2_9ENTR</name>
<evidence type="ECO:0000313" key="2">
    <source>
        <dbReference type="Proteomes" id="UP000078504"/>
    </source>
</evidence>